<keyword evidence="3" id="KW-1015">Disulfide bond</keyword>
<feature type="compositionally biased region" description="Basic and acidic residues" evidence="5">
    <location>
        <begin position="165"/>
        <end position="206"/>
    </location>
</feature>
<dbReference type="PANTHER" id="PTHR12630:SF1">
    <property type="entry name" value="GLUCOSIDASE 2 SUBUNIT BETA"/>
    <property type="match status" value="1"/>
</dbReference>
<feature type="region of interest" description="Disordered" evidence="5">
    <location>
        <begin position="269"/>
        <end position="342"/>
    </location>
</feature>
<sequence>MGCRAVEVKSPRGVSLSNRVFYDETKPFTCLDGSKVIPFDQVNDDYCDCKDGSDEPGTSACSNGNFHCTNAGYRPIYIPSSRVNDGICDCCDTTDEYNSGAHCQNTCREMGRKEREELQKKAEMAREGMLLKQKYIEESQKGREEKQARLQELVEKRQSAQSEVDSLRAKKEEAEKPEKEAKDVHKKEWEDRREAEKAAFEKKRSLEAFTEMDEDSDGILSAQELLSHSELDSNGDGSLSDQEAQELLLGSQSVDVSTFQDSVWPQIKEKYKSKSEAPSPPPIEEGTESHPEIPHEDGDDDDGEDGGDDEDDDDLDEDHSTAPGKSQGEESEMPPYDDTTQKLIDAAEAVRNDYESASKSLKEIEDTIRNLEKEISLDFGPQGEFSYLYGQCYELSTSEYIYRLCHLTV</sequence>
<evidence type="ECO:0000256" key="4">
    <source>
        <dbReference type="SAM" id="Coils"/>
    </source>
</evidence>
<feature type="compositionally biased region" description="Acidic residues" evidence="5">
    <location>
        <begin position="297"/>
        <end position="317"/>
    </location>
</feature>
<evidence type="ECO:0000256" key="3">
    <source>
        <dbReference type="ARBA" id="ARBA00023157"/>
    </source>
</evidence>
<feature type="domain" description="EF-hand" evidence="6">
    <location>
        <begin position="200"/>
        <end position="235"/>
    </location>
</feature>
<dbReference type="PROSITE" id="PS50222">
    <property type="entry name" value="EF_HAND_2"/>
    <property type="match status" value="1"/>
</dbReference>
<evidence type="ECO:0000313" key="7">
    <source>
        <dbReference type="EMBL" id="CAI9536357.1"/>
    </source>
</evidence>
<dbReference type="PROSITE" id="PS00018">
    <property type="entry name" value="EF_HAND_1"/>
    <property type="match status" value="1"/>
</dbReference>
<feature type="compositionally biased region" description="Basic and acidic residues" evidence="5">
    <location>
        <begin position="287"/>
        <end position="296"/>
    </location>
</feature>
<dbReference type="SUPFAM" id="SSF57424">
    <property type="entry name" value="LDL receptor-like module"/>
    <property type="match status" value="1"/>
</dbReference>
<feature type="compositionally biased region" description="Basic and acidic residues" evidence="5">
    <location>
        <begin position="138"/>
        <end position="158"/>
    </location>
</feature>
<evidence type="ECO:0000256" key="1">
    <source>
        <dbReference type="ARBA" id="ARBA00022723"/>
    </source>
</evidence>
<accession>A0ABN9AJZ1</accession>
<dbReference type="InterPro" id="IPR039794">
    <property type="entry name" value="Gtb1-like"/>
</dbReference>
<keyword evidence="2" id="KW-0106">Calcium</keyword>
<proteinExistence type="predicted"/>
<dbReference type="InterPro" id="IPR002048">
    <property type="entry name" value="EF_hand_dom"/>
</dbReference>
<gene>
    <name evidence="7" type="ORF">SPARVUS_LOCUS1017084</name>
</gene>
<dbReference type="InterPro" id="IPR036055">
    <property type="entry name" value="LDL_receptor-like_sf"/>
</dbReference>
<feature type="region of interest" description="Disordered" evidence="5">
    <location>
        <begin position="138"/>
        <end position="246"/>
    </location>
</feature>
<keyword evidence="4" id="KW-0175">Coiled coil</keyword>
<dbReference type="InterPro" id="IPR028146">
    <property type="entry name" value="PRKCSH_N"/>
</dbReference>
<dbReference type="Pfam" id="PF12999">
    <property type="entry name" value="PRKCSH-like"/>
    <property type="match status" value="1"/>
</dbReference>
<evidence type="ECO:0000256" key="2">
    <source>
        <dbReference type="ARBA" id="ARBA00022837"/>
    </source>
</evidence>
<evidence type="ECO:0000259" key="6">
    <source>
        <dbReference type="PROSITE" id="PS50222"/>
    </source>
</evidence>
<keyword evidence="1" id="KW-0479">Metal-binding</keyword>
<comment type="caution">
    <text evidence="7">The sequence shown here is derived from an EMBL/GenBank/DDBJ whole genome shotgun (WGS) entry which is preliminary data.</text>
</comment>
<keyword evidence="8" id="KW-1185">Reference proteome</keyword>
<dbReference type="InterPro" id="IPR018247">
    <property type="entry name" value="EF_Hand_1_Ca_BS"/>
</dbReference>
<dbReference type="EMBL" id="CATNWA010000315">
    <property type="protein sequence ID" value="CAI9536357.1"/>
    <property type="molecule type" value="Genomic_DNA"/>
</dbReference>
<reference evidence="7" key="1">
    <citation type="submission" date="2023-05" db="EMBL/GenBank/DDBJ databases">
        <authorList>
            <person name="Stuckert A."/>
        </authorList>
    </citation>
    <scope>NUCLEOTIDE SEQUENCE</scope>
</reference>
<evidence type="ECO:0000256" key="5">
    <source>
        <dbReference type="SAM" id="MobiDB-lite"/>
    </source>
</evidence>
<dbReference type="SUPFAM" id="SSF47473">
    <property type="entry name" value="EF-hand"/>
    <property type="match status" value="1"/>
</dbReference>
<organism evidence="7 8">
    <name type="scientific">Staurois parvus</name>
    <dbReference type="NCBI Taxonomy" id="386267"/>
    <lineage>
        <taxon>Eukaryota</taxon>
        <taxon>Metazoa</taxon>
        <taxon>Chordata</taxon>
        <taxon>Craniata</taxon>
        <taxon>Vertebrata</taxon>
        <taxon>Euteleostomi</taxon>
        <taxon>Amphibia</taxon>
        <taxon>Batrachia</taxon>
        <taxon>Anura</taxon>
        <taxon>Neobatrachia</taxon>
        <taxon>Ranoidea</taxon>
        <taxon>Ranidae</taxon>
        <taxon>Staurois</taxon>
    </lineage>
</organism>
<feature type="coiled-coil region" evidence="4">
    <location>
        <begin position="347"/>
        <end position="374"/>
    </location>
</feature>
<dbReference type="PANTHER" id="PTHR12630">
    <property type="entry name" value="N-LINKED OLIGOSACCHARIDE PROCESSING"/>
    <property type="match status" value="1"/>
</dbReference>
<dbReference type="InterPro" id="IPR011992">
    <property type="entry name" value="EF-hand-dom_pair"/>
</dbReference>
<dbReference type="Proteomes" id="UP001162483">
    <property type="component" value="Unassembled WGS sequence"/>
</dbReference>
<evidence type="ECO:0000313" key="8">
    <source>
        <dbReference type="Proteomes" id="UP001162483"/>
    </source>
</evidence>
<name>A0ABN9AJZ1_9NEOB</name>
<protein>
    <recommendedName>
        <fullName evidence="6">EF-hand domain-containing protein</fullName>
    </recommendedName>
</protein>